<dbReference type="SUPFAM" id="SSF47384">
    <property type="entry name" value="Homodimeric domain of signal transducing histidine kinase"/>
    <property type="match status" value="1"/>
</dbReference>
<dbReference type="GO" id="GO:0007234">
    <property type="term" value="P:osmosensory signaling via phosphorelay pathway"/>
    <property type="evidence" value="ECO:0007669"/>
    <property type="project" value="TreeGrafter"/>
</dbReference>
<evidence type="ECO:0000259" key="9">
    <source>
        <dbReference type="PROSITE" id="PS50109"/>
    </source>
</evidence>
<dbReference type="InterPro" id="IPR050351">
    <property type="entry name" value="BphY/WalK/GraS-like"/>
</dbReference>
<dbReference type="CDD" id="cd00082">
    <property type="entry name" value="HisKA"/>
    <property type="match status" value="1"/>
</dbReference>
<dbReference type="SUPFAM" id="SSF55781">
    <property type="entry name" value="GAF domain-like"/>
    <property type="match status" value="1"/>
</dbReference>
<evidence type="ECO:0000256" key="8">
    <source>
        <dbReference type="ARBA" id="ARBA00039401"/>
    </source>
</evidence>
<dbReference type="PANTHER" id="PTHR42878:SF15">
    <property type="entry name" value="BACTERIOPHYTOCHROME"/>
    <property type="match status" value="1"/>
</dbReference>
<comment type="subcellular location">
    <subcellularLocation>
        <location evidence="2">Cell membrane</location>
    </subcellularLocation>
</comment>
<protein>
    <recommendedName>
        <fullName evidence="8">Sensor-like histidine kinase SenX3</fullName>
        <ecNumber evidence="3">2.7.13.3</ecNumber>
    </recommendedName>
</protein>
<evidence type="ECO:0000256" key="4">
    <source>
        <dbReference type="ARBA" id="ARBA00022553"/>
    </source>
</evidence>
<evidence type="ECO:0000256" key="2">
    <source>
        <dbReference type="ARBA" id="ARBA00004236"/>
    </source>
</evidence>
<dbReference type="GO" id="GO:0000155">
    <property type="term" value="F:phosphorelay sensor kinase activity"/>
    <property type="evidence" value="ECO:0007669"/>
    <property type="project" value="InterPro"/>
</dbReference>
<comment type="catalytic activity">
    <reaction evidence="1">
        <text>ATP + protein L-histidine = ADP + protein N-phospho-L-histidine.</text>
        <dbReference type="EC" id="2.7.13.3"/>
    </reaction>
</comment>
<dbReference type="GO" id="GO:0005886">
    <property type="term" value="C:plasma membrane"/>
    <property type="evidence" value="ECO:0007669"/>
    <property type="project" value="UniProtKB-SubCell"/>
</dbReference>
<dbReference type="PROSITE" id="PS50109">
    <property type="entry name" value="HIS_KIN"/>
    <property type="match status" value="1"/>
</dbReference>
<reference evidence="10 11" key="1">
    <citation type="submission" date="2013-08" db="EMBL/GenBank/DDBJ databases">
        <title>Genome sequencing of Cellulomonas bogoriensis 69B4.</title>
        <authorList>
            <person name="Chen F."/>
            <person name="Li Y."/>
            <person name="Wang G."/>
        </authorList>
    </citation>
    <scope>NUCLEOTIDE SEQUENCE [LARGE SCALE GENOMIC DNA]</scope>
    <source>
        <strain evidence="10 11">69B4</strain>
    </source>
</reference>
<dbReference type="Pfam" id="PF02518">
    <property type="entry name" value="HATPase_c"/>
    <property type="match status" value="1"/>
</dbReference>
<keyword evidence="4" id="KW-0597">Phosphoprotein</keyword>
<keyword evidence="6 10" id="KW-0418">Kinase</keyword>
<comment type="caution">
    <text evidence="10">The sequence shown here is derived from an EMBL/GenBank/DDBJ whole genome shotgun (WGS) entry which is preliminary data.</text>
</comment>
<name>A0A0A0C2L9_9CELL</name>
<dbReference type="Gene3D" id="3.30.450.40">
    <property type="match status" value="1"/>
</dbReference>
<dbReference type="Proteomes" id="UP000054314">
    <property type="component" value="Unassembled WGS sequence"/>
</dbReference>
<dbReference type="SMART" id="SM00065">
    <property type="entry name" value="GAF"/>
    <property type="match status" value="1"/>
</dbReference>
<dbReference type="InterPro" id="IPR036890">
    <property type="entry name" value="HATPase_C_sf"/>
</dbReference>
<dbReference type="EC" id="2.7.13.3" evidence="3"/>
<dbReference type="AlphaFoldDB" id="A0A0A0C2L9"/>
<dbReference type="SMART" id="SM00387">
    <property type="entry name" value="HATPase_c"/>
    <property type="match status" value="1"/>
</dbReference>
<evidence type="ECO:0000313" key="10">
    <source>
        <dbReference type="EMBL" id="KGM14217.1"/>
    </source>
</evidence>
<dbReference type="InterPro" id="IPR036097">
    <property type="entry name" value="HisK_dim/P_sf"/>
</dbReference>
<organism evidence="10 11">
    <name type="scientific">Cellulomonas bogoriensis 69B4 = DSM 16987</name>
    <dbReference type="NCBI Taxonomy" id="1386082"/>
    <lineage>
        <taxon>Bacteria</taxon>
        <taxon>Bacillati</taxon>
        <taxon>Actinomycetota</taxon>
        <taxon>Actinomycetes</taxon>
        <taxon>Micrococcales</taxon>
        <taxon>Cellulomonadaceae</taxon>
        <taxon>Cellulomonas</taxon>
    </lineage>
</organism>
<dbReference type="Pfam" id="PF00512">
    <property type="entry name" value="HisKA"/>
    <property type="match status" value="1"/>
</dbReference>
<dbReference type="OrthoDB" id="9806130at2"/>
<dbReference type="GO" id="GO:0000156">
    <property type="term" value="F:phosphorelay response regulator activity"/>
    <property type="evidence" value="ECO:0007669"/>
    <property type="project" value="TreeGrafter"/>
</dbReference>
<evidence type="ECO:0000256" key="1">
    <source>
        <dbReference type="ARBA" id="ARBA00000085"/>
    </source>
</evidence>
<dbReference type="Pfam" id="PF01590">
    <property type="entry name" value="GAF"/>
    <property type="match status" value="1"/>
</dbReference>
<evidence type="ECO:0000313" key="11">
    <source>
        <dbReference type="Proteomes" id="UP000054314"/>
    </source>
</evidence>
<dbReference type="InterPro" id="IPR003661">
    <property type="entry name" value="HisK_dim/P_dom"/>
</dbReference>
<evidence type="ECO:0000256" key="7">
    <source>
        <dbReference type="ARBA" id="ARBA00023012"/>
    </source>
</evidence>
<dbReference type="SMART" id="SM00388">
    <property type="entry name" value="HisKA"/>
    <property type="match status" value="1"/>
</dbReference>
<sequence>MNAGPTARLEAIDRYGVLERAPSRDLQALAELAAQVMDVDGAAINIVTDRHQHQVATVGVEPSVCTHDASMCAAVLDEPGPVVVPDAPAHERLRHSPFVTGELASVRFYASAALTTPAGVVIGRLCTFDPRSRQASTEQVDALCALAERVMDVLELRLRTDELESTVAELTHARNELARSNDQLGMFAAQVSHDLTNPLTAMLANLEVLASEPAIADDEHATRFADAALRAGGRMARMMSRLLAYARVGGALAVEDVDLAGLVRSCLEDAAPLIRSTRAQVDVGTLPTVRGDGQQLYAVLLNLLTNALKYATPGDPPRVTITSDRTGDGWTVRVDDHGAGVDPGRREEIFAMYNRGDHSGVAPGSGIGLAVARRVIEAHGGRIGVTDGPDGTTRFWFELPDELPCGMS</sequence>
<dbReference type="PANTHER" id="PTHR42878">
    <property type="entry name" value="TWO-COMPONENT HISTIDINE KINASE"/>
    <property type="match status" value="1"/>
</dbReference>
<keyword evidence="5" id="KW-0808">Transferase</keyword>
<dbReference type="InterPro" id="IPR005467">
    <property type="entry name" value="His_kinase_dom"/>
</dbReference>
<dbReference type="Gene3D" id="1.10.287.130">
    <property type="match status" value="1"/>
</dbReference>
<keyword evidence="7" id="KW-0902">Two-component regulatory system</keyword>
<dbReference type="InterPro" id="IPR029016">
    <property type="entry name" value="GAF-like_dom_sf"/>
</dbReference>
<evidence type="ECO:0000256" key="6">
    <source>
        <dbReference type="ARBA" id="ARBA00022777"/>
    </source>
</evidence>
<dbReference type="Gene3D" id="3.30.565.10">
    <property type="entry name" value="Histidine kinase-like ATPase, C-terminal domain"/>
    <property type="match status" value="1"/>
</dbReference>
<evidence type="ECO:0000256" key="5">
    <source>
        <dbReference type="ARBA" id="ARBA00022679"/>
    </source>
</evidence>
<dbReference type="GO" id="GO:0030295">
    <property type="term" value="F:protein kinase activator activity"/>
    <property type="evidence" value="ECO:0007669"/>
    <property type="project" value="TreeGrafter"/>
</dbReference>
<accession>A0A0A0C2L9</accession>
<gene>
    <name evidence="10" type="ORF">N869_01395</name>
</gene>
<feature type="domain" description="Histidine kinase" evidence="9">
    <location>
        <begin position="190"/>
        <end position="403"/>
    </location>
</feature>
<dbReference type="InterPro" id="IPR004358">
    <property type="entry name" value="Sig_transdc_His_kin-like_C"/>
</dbReference>
<dbReference type="SUPFAM" id="SSF55874">
    <property type="entry name" value="ATPase domain of HSP90 chaperone/DNA topoisomerase II/histidine kinase"/>
    <property type="match status" value="1"/>
</dbReference>
<dbReference type="PRINTS" id="PR00344">
    <property type="entry name" value="BCTRLSENSOR"/>
</dbReference>
<dbReference type="EMBL" id="AXCZ01000009">
    <property type="protein sequence ID" value="KGM14217.1"/>
    <property type="molecule type" value="Genomic_DNA"/>
</dbReference>
<dbReference type="InterPro" id="IPR003594">
    <property type="entry name" value="HATPase_dom"/>
</dbReference>
<dbReference type="RefSeq" id="WP_035057097.1">
    <property type="nucleotide sequence ID" value="NZ_AXCZ01000009.1"/>
</dbReference>
<dbReference type="InterPro" id="IPR003018">
    <property type="entry name" value="GAF"/>
</dbReference>
<evidence type="ECO:0000256" key="3">
    <source>
        <dbReference type="ARBA" id="ARBA00012438"/>
    </source>
</evidence>
<proteinExistence type="predicted"/>
<keyword evidence="11" id="KW-1185">Reference proteome</keyword>